<dbReference type="PANTHER" id="PTHR14003:SF22">
    <property type="entry name" value="FINGER DOMAIN PROTEIN, PUTATIVE (AFU_ORTHOLOGUE AFUA_4G11480)-RELATED"/>
    <property type="match status" value="1"/>
</dbReference>
<proteinExistence type="predicted"/>
<evidence type="ECO:0000313" key="8">
    <source>
        <dbReference type="EMBL" id="ESZ89471.1"/>
    </source>
</evidence>
<feature type="domain" description="C2H2-type" evidence="7">
    <location>
        <begin position="16"/>
        <end position="45"/>
    </location>
</feature>
<dbReference type="Gene3D" id="3.30.160.60">
    <property type="entry name" value="Classic Zinc Finger"/>
    <property type="match status" value="4"/>
</dbReference>
<feature type="domain" description="C2H2-type" evidence="7">
    <location>
        <begin position="46"/>
        <end position="75"/>
    </location>
</feature>
<evidence type="ECO:0000256" key="5">
    <source>
        <dbReference type="PROSITE-ProRule" id="PRU00042"/>
    </source>
</evidence>
<dbReference type="GO" id="GO:0000978">
    <property type="term" value="F:RNA polymerase II cis-regulatory region sequence-specific DNA binding"/>
    <property type="evidence" value="ECO:0007669"/>
    <property type="project" value="TreeGrafter"/>
</dbReference>
<dbReference type="Pfam" id="PF00096">
    <property type="entry name" value="zf-C2H2"/>
    <property type="match status" value="3"/>
</dbReference>
<keyword evidence="4" id="KW-0862">Zinc</keyword>
<evidence type="ECO:0000259" key="7">
    <source>
        <dbReference type="PROSITE" id="PS50157"/>
    </source>
</evidence>
<evidence type="ECO:0000256" key="3">
    <source>
        <dbReference type="ARBA" id="ARBA00022771"/>
    </source>
</evidence>
<dbReference type="GO" id="GO:0000981">
    <property type="term" value="F:DNA-binding transcription factor activity, RNA polymerase II-specific"/>
    <property type="evidence" value="ECO:0007669"/>
    <property type="project" value="UniProtKB-ARBA"/>
</dbReference>
<dbReference type="AlphaFoldDB" id="W9C0M9"/>
<dbReference type="GO" id="GO:0008270">
    <property type="term" value="F:zinc ion binding"/>
    <property type="evidence" value="ECO:0007669"/>
    <property type="project" value="UniProtKB-KW"/>
</dbReference>
<dbReference type="EMBL" id="AYSA01000994">
    <property type="protein sequence ID" value="ESZ89471.1"/>
    <property type="molecule type" value="Genomic_DNA"/>
</dbReference>
<feature type="region of interest" description="Disordered" evidence="6">
    <location>
        <begin position="129"/>
        <end position="161"/>
    </location>
</feature>
<dbReference type="PANTHER" id="PTHR14003">
    <property type="entry name" value="TRANSCRIPTIONAL REPRESSOR PROTEIN YY"/>
    <property type="match status" value="1"/>
</dbReference>
<dbReference type="GO" id="GO:0005667">
    <property type="term" value="C:transcription regulator complex"/>
    <property type="evidence" value="ECO:0007669"/>
    <property type="project" value="TreeGrafter"/>
</dbReference>
<keyword evidence="1" id="KW-0479">Metal-binding</keyword>
<evidence type="ECO:0000313" key="9">
    <source>
        <dbReference type="Proteomes" id="UP000019487"/>
    </source>
</evidence>
<dbReference type="InterPro" id="IPR013087">
    <property type="entry name" value="Znf_C2H2_type"/>
</dbReference>
<feature type="domain" description="C2H2-type" evidence="7">
    <location>
        <begin position="76"/>
        <end position="105"/>
    </location>
</feature>
<gene>
    <name evidence="8" type="ORF">SBOR_10144</name>
</gene>
<dbReference type="PROSITE" id="PS00028">
    <property type="entry name" value="ZINC_FINGER_C2H2_1"/>
    <property type="match status" value="4"/>
</dbReference>
<dbReference type="GO" id="GO:0000785">
    <property type="term" value="C:chromatin"/>
    <property type="evidence" value="ECO:0007669"/>
    <property type="project" value="TreeGrafter"/>
</dbReference>
<organism evidence="8 9">
    <name type="scientific">Sclerotinia borealis (strain F-4128)</name>
    <dbReference type="NCBI Taxonomy" id="1432307"/>
    <lineage>
        <taxon>Eukaryota</taxon>
        <taxon>Fungi</taxon>
        <taxon>Dikarya</taxon>
        <taxon>Ascomycota</taxon>
        <taxon>Pezizomycotina</taxon>
        <taxon>Leotiomycetes</taxon>
        <taxon>Helotiales</taxon>
        <taxon>Sclerotiniaceae</taxon>
        <taxon>Sclerotinia</taxon>
    </lineage>
</organism>
<dbReference type="InterPro" id="IPR036236">
    <property type="entry name" value="Znf_C2H2_sf"/>
</dbReference>
<sequence length="364" mass="42111">MDVMELVENEQNARPFQCDWKTCSKSFNRKCDLQRHYRIHTNERPYSCVTPGCGKGFIQRHALTIHIRTHTSEKPHQCQHIGCSKRFSDSSNLAHHRRIHTSKIPYKCIHEDCLKSFCRKTTMIKHQRCSHQRSIHSSELDDGEISDSDSGESPTTLRYHSSQIQWPPQQHLTVPGVPHGHQMHRAHSFADFGQHQQNDGYPMLQGYNHRYSLSGGVQSYGPIPDQHHHIMQRQPSLQHASYYVPEQNNPGVATLNTNPTPIQTYHIPRHSMERHPQEMLQNSPGSYYSQSRGSPVSQELYYTHTHHPVHVPTYGLHSQSPTDTQPMIHYHHHHLPQPHSIPSPIAQVPHHLQQQYPQPPEHSQ</sequence>
<dbReference type="HOGENOM" id="CLU_038712_1_0_1"/>
<keyword evidence="9" id="KW-1185">Reference proteome</keyword>
<dbReference type="FunFam" id="3.30.160.60:FF:000072">
    <property type="entry name" value="zinc finger protein 143 isoform X1"/>
    <property type="match status" value="2"/>
</dbReference>
<dbReference type="Proteomes" id="UP000019487">
    <property type="component" value="Unassembled WGS sequence"/>
</dbReference>
<evidence type="ECO:0000256" key="6">
    <source>
        <dbReference type="SAM" id="MobiDB-lite"/>
    </source>
</evidence>
<dbReference type="FunFam" id="3.30.160.60:FF:000125">
    <property type="entry name" value="Putative zinc finger protein 143"/>
    <property type="match status" value="1"/>
</dbReference>
<dbReference type="STRING" id="1432307.W9C0M9"/>
<dbReference type="PROSITE" id="PS50157">
    <property type="entry name" value="ZINC_FINGER_C2H2_2"/>
    <property type="match status" value="4"/>
</dbReference>
<feature type="compositionally biased region" description="Acidic residues" evidence="6">
    <location>
        <begin position="140"/>
        <end position="150"/>
    </location>
</feature>
<accession>W9C0M9</accession>
<comment type="caution">
    <text evidence="8">The sequence shown here is derived from an EMBL/GenBank/DDBJ whole genome shotgun (WGS) entry which is preliminary data.</text>
</comment>
<dbReference type="SUPFAM" id="SSF57667">
    <property type="entry name" value="beta-beta-alpha zinc fingers"/>
    <property type="match status" value="2"/>
</dbReference>
<dbReference type="OrthoDB" id="3437960at2759"/>
<feature type="domain" description="C2H2-type" evidence="7">
    <location>
        <begin position="106"/>
        <end position="141"/>
    </location>
</feature>
<name>W9C0M9_SCLBF</name>
<keyword evidence="3 5" id="KW-0863">Zinc-finger</keyword>
<keyword evidence="2" id="KW-0677">Repeat</keyword>
<reference evidence="8 9" key="1">
    <citation type="journal article" date="2014" name="Genome Announc.">
        <title>Draft genome sequence of Sclerotinia borealis, a psychrophilic plant pathogenic fungus.</title>
        <authorList>
            <person name="Mardanov A.V."/>
            <person name="Beletsky A.V."/>
            <person name="Kadnikov V.V."/>
            <person name="Ignatov A.N."/>
            <person name="Ravin N.V."/>
        </authorList>
    </citation>
    <scope>NUCLEOTIDE SEQUENCE [LARGE SCALE GENOMIC DNA]</scope>
    <source>
        <strain evidence="9">F-4157</strain>
    </source>
</reference>
<evidence type="ECO:0000256" key="4">
    <source>
        <dbReference type="ARBA" id="ARBA00022833"/>
    </source>
</evidence>
<protein>
    <recommendedName>
        <fullName evidence="7">C2H2-type domain-containing protein</fullName>
    </recommendedName>
</protein>
<evidence type="ECO:0000256" key="2">
    <source>
        <dbReference type="ARBA" id="ARBA00022737"/>
    </source>
</evidence>
<dbReference type="SMART" id="SM00355">
    <property type="entry name" value="ZnF_C2H2"/>
    <property type="match status" value="4"/>
</dbReference>
<evidence type="ECO:0000256" key="1">
    <source>
        <dbReference type="ARBA" id="ARBA00022723"/>
    </source>
</evidence>